<evidence type="ECO:0000313" key="3">
    <source>
        <dbReference type="EMBL" id="MBA0672793.1"/>
    </source>
</evidence>
<name>A0A7J8WCZ7_9ROSI</name>
<reference evidence="3 4" key="1">
    <citation type="journal article" date="2019" name="Genome Biol. Evol.">
        <title>Insights into the evolution of the New World diploid cottons (Gossypium, subgenus Houzingenia) based on genome sequencing.</title>
        <authorList>
            <person name="Grover C.E."/>
            <person name="Arick M.A. 2nd"/>
            <person name="Thrash A."/>
            <person name="Conover J.L."/>
            <person name="Sanders W.S."/>
            <person name="Peterson D.G."/>
            <person name="Frelichowski J.E."/>
            <person name="Scheffler J.A."/>
            <person name="Scheffler B.E."/>
            <person name="Wendel J.F."/>
        </authorList>
    </citation>
    <scope>NUCLEOTIDE SEQUENCE [LARGE SCALE GENOMIC DNA]</scope>
    <source>
        <strain evidence="3">57</strain>
        <tissue evidence="3">Leaf</tissue>
    </source>
</reference>
<dbReference type="GO" id="GO:0004672">
    <property type="term" value="F:protein kinase activity"/>
    <property type="evidence" value="ECO:0007669"/>
    <property type="project" value="InterPro"/>
</dbReference>
<accession>A0A7J8WCZ7</accession>
<dbReference type="EMBL" id="JABFAB010245820">
    <property type="protein sequence ID" value="MBA0672793.1"/>
    <property type="molecule type" value="Genomic_DNA"/>
</dbReference>
<dbReference type="InterPro" id="IPR000719">
    <property type="entry name" value="Prot_kinase_dom"/>
</dbReference>
<keyword evidence="4" id="KW-1185">Reference proteome</keyword>
<comment type="caution">
    <text evidence="3">The sequence shown here is derived from an EMBL/GenBank/DDBJ whole genome shotgun (WGS) entry which is preliminary data.</text>
</comment>
<evidence type="ECO:0000313" key="4">
    <source>
        <dbReference type="Proteomes" id="UP000593573"/>
    </source>
</evidence>
<keyword evidence="1" id="KW-0472">Membrane</keyword>
<organism evidence="3 4">
    <name type="scientific">Gossypium klotzschianum</name>
    <dbReference type="NCBI Taxonomy" id="34286"/>
    <lineage>
        <taxon>Eukaryota</taxon>
        <taxon>Viridiplantae</taxon>
        <taxon>Streptophyta</taxon>
        <taxon>Embryophyta</taxon>
        <taxon>Tracheophyta</taxon>
        <taxon>Spermatophyta</taxon>
        <taxon>Magnoliopsida</taxon>
        <taxon>eudicotyledons</taxon>
        <taxon>Gunneridae</taxon>
        <taxon>Pentapetalae</taxon>
        <taxon>rosids</taxon>
        <taxon>malvids</taxon>
        <taxon>Malvales</taxon>
        <taxon>Malvaceae</taxon>
        <taxon>Malvoideae</taxon>
        <taxon>Gossypium</taxon>
    </lineage>
</organism>
<dbReference type="Proteomes" id="UP000593573">
    <property type="component" value="Unassembled WGS sequence"/>
</dbReference>
<dbReference type="OrthoDB" id="2013020at2759"/>
<feature type="domain" description="Protein kinase" evidence="2">
    <location>
        <begin position="1"/>
        <end position="203"/>
    </location>
</feature>
<keyword evidence="1" id="KW-1133">Transmembrane helix</keyword>
<dbReference type="GO" id="GO:0005524">
    <property type="term" value="F:ATP binding"/>
    <property type="evidence" value="ECO:0007669"/>
    <property type="project" value="InterPro"/>
</dbReference>
<sequence>MRVHHRNLASFIGYCDEGSNMALIYEYMANGNLKDYLSCILISCHYLHVKLLFIILQFLFLSLTKRLKSGNMEGIANARIQTPDLLMIHIMLQLNACRQKFKSIELGKETPHSNRCSTRDVKTANILLSENMDPKIADFGLSRAIPSDDHSDVIITTVMGTAGYLDPEYFSSRKLNEKSDVFSFGIVSLELITGQNAIIKKDE</sequence>
<dbReference type="SUPFAM" id="SSF56112">
    <property type="entry name" value="Protein kinase-like (PK-like)"/>
    <property type="match status" value="1"/>
</dbReference>
<dbReference type="PANTHER" id="PTHR45631">
    <property type="entry name" value="OS07G0107800 PROTEIN-RELATED"/>
    <property type="match status" value="1"/>
</dbReference>
<proteinExistence type="predicted"/>
<feature type="transmembrane region" description="Helical" evidence="1">
    <location>
        <begin position="40"/>
        <end position="63"/>
    </location>
</feature>
<dbReference type="PROSITE" id="PS50011">
    <property type="entry name" value="PROTEIN_KINASE_DOM"/>
    <property type="match status" value="1"/>
</dbReference>
<dbReference type="PANTHER" id="PTHR45631:SF143">
    <property type="entry name" value="LEUCINE-RICH REPEAT PROTEIN KINASE"/>
    <property type="match status" value="1"/>
</dbReference>
<evidence type="ECO:0000259" key="2">
    <source>
        <dbReference type="PROSITE" id="PS50011"/>
    </source>
</evidence>
<gene>
    <name evidence="3" type="ORF">Goklo_024102</name>
</gene>
<keyword evidence="1" id="KW-0812">Transmembrane</keyword>
<dbReference type="InterPro" id="IPR011009">
    <property type="entry name" value="Kinase-like_dom_sf"/>
</dbReference>
<protein>
    <recommendedName>
        <fullName evidence="2">Protein kinase domain-containing protein</fullName>
    </recommendedName>
</protein>
<dbReference type="Pfam" id="PF07714">
    <property type="entry name" value="PK_Tyr_Ser-Thr"/>
    <property type="match status" value="1"/>
</dbReference>
<dbReference type="AlphaFoldDB" id="A0A7J8WCZ7"/>
<dbReference type="Gene3D" id="1.10.510.10">
    <property type="entry name" value="Transferase(Phosphotransferase) domain 1"/>
    <property type="match status" value="2"/>
</dbReference>
<evidence type="ECO:0000256" key="1">
    <source>
        <dbReference type="SAM" id="Phobius"/>
    </source>
</evidence>
<dbReference type="InterPro" id="IPR001245">
    <property type="entry name" value="Ser-Thr/Tyr_kinase_cat_dom"/>
</dbReference>